<dbReference type="AlphaFoldDB" id="A0A835I8L7"/>
<feature type="domain" description="FAR1" evidence="1">
    <location>
        <begin position="141"/>
        <end position="230"/>
    </location>
</feature>
<name>A0A835I8L7_9MAGN</name>
<dbReference type="Pfam" id="PF03101">
    <property type="entry name" value="FAR1"/>
    <property type="match status" value="1"/>
</dbReference>
<gene>
    <name evidence="2" type="ORF">IFM89_008673</name>
</gene>
<dbReference type="Proteomes" id="UP000631114">
    <property type="component" value="Unassembled WGS sequence"/>
</dbReference>
<dbReference type="EMBL" id="JADFTS010000003">
    <property type="protein sequence ID" value="KAF9613545.1"/>
    <property type="molecule type" value="Genomic_DNA"/>
</dbReference>
<dbReference type="PANTHER" id="PTHR46328">
    <property type="entry name" value="FAR-RED IMPAIRED RESPONSIVE (FAR1) FAMILY PROTEIN-RELATED"/>
    <property type="match status" value="1"/>
</dbReference>
<dbReference type="InterPro" id="IPR004330">
    <property type="entry name" value="FAR1_DNA_bnd_dom"/>
</dbReference>
<evidence type="ECO:0000313" key="2">
    <source>
        <dbReference type="EMBL" id="KAF9613545.1"/>
    </source>
</evidence>
<reference evidence="2 3" key="1">
    <citation type="submission" date="2020-10" db="EMBL/GenBank/DDBJ databases">
        <title>The Coptis chinensis genome and diversification of protoberbering-type alkaloids.</title>
        <authorList>
            <person name="Wang B."/>
            <person name="Shu S."/>
            <person name="Song C."/>
            <person name="Liu Y."/>
        </authorList>
    </citation>
    <scope>NUCLEOTIDE SEQUENCE [LARGE SCALE GENOMIC DNA]</scope>
    <source>
        <strain evidence="2">HL-2020</strain>
        <tissue evidence="2">Leaf</tissue>
    </source>
</reference>
<proteinExistence type="predicted"/>
<evidence type="ECO:0000313" key="3">
    <source>
        <dbReference type="Proteomes" id="UP000631114"/>
    </source>
</evidence>
<organism evidence="2 3">
    <name type="scientific">Coptis chinensis</name>
    <dbReference type="NCBI Taxonomy" id="261450"/>
    <lineage>
        <taxon>Eukaryota</taxon>
        <taxon>Viridiplantae</taxon>
        <taxon>Streptophyta</taxon>
        <taxon>Embryophyta</taxon>
        <taxon>Tracheophyta</taxon>
        <taxon>Spermatophyta</taxon>
        <taxon>Magnoliopsida</taxon>
        <taxon>Ranunculales</taxon>
        <taxon>Ranunculaceae</taxon>
        <taxon>Coptidoideae</taxon>
        <taxon>Coptis</taxon>
    </lineage>
</organism>
<accession>A0A835I8L7</accession>
<keyword evidence="3" id="KW-1185">Reference proteome</keyword>
<dbReference type="OrthoDB" id="1894539at2759"/>
<evidence type="ECO:0000259" key="1">
    <source>
        <dbReference type="Pfam" id="PF03101"/>
    </source>
</evidence>
<protein>
    <recommendedName>
        <fullName evidence="1">FAR1 domain-containing protein</fullName>
    </recommendedName>
</protein>
<comment type="caution">
    <text evidence="2">The sequence shown here is derived from an EMBL/GenBank/DDBJ whole genome shotgun (WGS) entry which is preliminary data.</text>
</comment>
<sequence>MVNQLLLSLSKVYSKEVEQKRVTATNNTTRLEYVRTLRLVYHPITEVDLIFPLLFKVGAPMTNRIRLDDDEEFLRSLCFESFGYDESDSLDVESTVSLMENENIDSSDSDAEESDTYRAYIEDKATFLSMQFKTSDEAYTIYNEYAKSVGFSVRKDVYRIHPNGVAIKRRFVCSSQGQRHADKLQSMTPKRTPRQATRLNCKACIVVVFDSEAKFWTVKEFIGEHTHPLVRYPSSMFLRSHRNGCPSP</sequence>